<protein>
    <submittedName>
        <fullName evidence="2">Uncharacterized protein</fullName>
    </submittedName>
</protein>
<dbReference type="EMBL" id="AP026073">
    <property type="protein sequence ID" value="BDM66840.1"/>
    <property type="molecule type" value="Genomic_DNA"/>
</dbReference>
<dbReference type="RefSeq" id="WP_261951103.1">
    <property type="nucleotide sequence ID" value="NZ_AP026073.1"/>
</dbReference>
<name>A0ABM7ZKC5_STRNI</name>
<accession>A0ABM7ZKC5</accession>
<evidence type="ECO:0000313" key="3">
    <source>
        <dbReference type="Proteomes" id="UP001059597"/>
    </source>
</evidence>
<keyword evidence="3" id="KW-1185">Reference proteome</keyword>
<organism evidence="2 3">
    <name type="scientific">Streptomyces nigrescens</name>
    <dbReference type="NCBI Taxonomy" id="1920"/>
    <lineage>
        <taxon>Bacteria</taxon>
        <taxon>Bacillati</taxon>
        <taxon>Actinomycetota</taxon>
        <taxon>Actinomycetes</taxon>
        <taxon>Kitasatosporales</taxon>
        <taxon>Streptomycetaceae</taxon>
        <taxon>Streptomyces</taxon>
    </lineage>
</organism>
<gene>
    <name evidence="2" type="ORF">HEK616_03270</name>
</gene>
<dbReference type="Proteomes" id="UP001059597">
    <property type="component" value="Chromosome"/>
</dbReference>
<evidence type="ECO:0000313" key="2">
    <source>
        <dbReference type="EMBL" id="BDM66840.1"/>
    </source>
</evidence>
<evidence type="ECO:0000256" key="1">
    <source>
        <dbReference type="SAM" id="MobiDB-lite"/>
    </source>
</evidence>
<reference evidence="2" key="1">
    <citation type="submission" date="2022-06" db="EMBL/GenBank/DDBJ databases">
        <title>Complete genome sequence of Streptomyces nigrescens HEK616.</title>
        <authorList>
            <person name="Asamizu S."/>
            <person name="Onaka H."/>
        </authorList>
    </citation>
    <scope>NUCLEOTIDE SEQUENCE</scope>
    <source>
        <strain evidence="2">HEK616</strain>
    </source>
</reference>
<proteinExistence type="predicted"/>
<feature type="region of interest" description="Disordered" evidence="1">
    <location>
        <begin position="1"/>
        <end position="35"/>
    </location>
</feature>
<sequence length="158" mass="17705">MHHHGYLWTGPKERFDNEALRRPPHPDPPPAGSKPELIQRYREAALEFPTSDLPPLETAYWLIKPPSAVRGTWDEAKEAASWLGERLAEYASRFASERYRDTTGLARIVHAAAEELHSGADVSYGFYLERPCYLSLAVVTCSPNRYHAALGCPIATSN</sequence>
<feature type="compositionally biased region" description="Basic and acidic residues" evidence="1">
    <location>
        <begin position="11"/>
        <end position="25"/>
    </location>
</feature>